<dbReference type="Gene3D" id="1.10.3470.10">
    <property type="entry name" value="ABC transporter involved in vitamin B12 uptake, BtuC"/>
    <property type="match status" value="1"/>
</dbReference>
<dbReference type="Proteomes" id="UP000006852">
    <property type="component" value="Chromosome"/>
</dbReference>
<evidence type="ECO:0000256" key="7">
    <source>
        <dbReference type="ARBA" id="ARBA00023136"/>
    </source>
</evidence>
<feature type="transmembrane region" description="Helical" evidence="8">
    <location>
        <begin position="293"/>
        <end position="312"/>
    </location>
</feature>
<dbReference type="GeneID" id="302997295"/>
<accession>F2NU52</accession>
<feature type="transmembrane region" description="Helical" evidence="8">
    <location>
        <begin position="134"/>
        <end position="156"/>
    </location>
</feature>
<keyword evidence="5 8" id="KW-0812">Transmembrane</keyword>
<evidence type="ECO:0000256" key="6">
    <source>
        <dbReference type="ARBA" id="ARBA00022989"/>
    </source>
</evidence>
<keyword evidence="10" id="KW-1185">Reference proteome</keyword>
<reference evidence="9 10" key="1">
    <citation type="journal article" date="2011" name="Stand. Genomic Sci.">
        <title>Complete genome sequence of Treponema succinifaciens type strain (6091).</title>
        <authorList>
            <person name="Han C."/>
            <person name="Gronow S."/>
            <person name="Teshima H."/>
            <person name="Lapidus A."/>
            <person name="Nolan M."/>
            <person name="Lucas S."/>
            <person name="Hammon N."/>
            <person name="Deshpande S."/>
            <person name="Cheng J.F."/>
            <person name="Zeytun A."/>
            <person name="Tapia R."/>
            <person name="Goodwin L."/>
            <person name="Pitluck S."/>
            <person name="Liolios K."/>
            <person name="Pagani I."/>
            <person name="Ivanova N."/>
            <person name="Mavromatis K."/>
            <person name="Mikhailova N."/>
            <person name="Huntemann M."/>
            <person name="Pati A."/>
            <person name="Chen A."/>
            <person name="Palaniappan K."/>
            <person name="Land M."/>
            <person name="Hauser L."/>
            <person name="Brambilla E.M."/>
            <person name="Rohde M."/>
            <person name="Goker M."/>
            <person name="Woyke T."/>
            <person name="Bristow J."/>
            <person name="Eisen J.A."/>
            <person name="Markowitz V."/>
            <person name="Hugenholtz P."/>
            <person name="Kyrpides N.C."/>
            <person name="Klenk H.P."/>
            <person name="Detter J.C."/>
        </authorList>
    </citation>
    <scope>NUCLEOTIDE SEQUENCE [LARGE SCALE GENOMIC DNA]</scope>
    <source>
        <strain evidence="10">ATCC 33096 / DSM 2489 / 6091</strain>
    </source>
</reference>
<dbReference type="InterPro" id="IPR000522">
    <property type="entry name" value="ABC_transptr_permease_BtuC"/>
</dbReference>
<dbReference type="KEGG" id="tsu:Tresu_0046"/>
<dbReference type="STRING" id="869209.Tresu_0046"/>
<evidence type="ECO:0000256" key="4">
    <source>
        <dbReference type="ARBA" id="ARBA00022475"/>
    </source>
</evidence>
<dbReference type="CDD" id="cd06550">
    <property type="entry name" value="TM_ABC_iron-siderophores_like"/>
    <property type="match status" value="1"/>
</dbReference>
<dbReference type="GO" id="GO:0033214">
    <property type="term" value="P:siderophore-iron import into cell"/>
    <property type="evidence" value="ECO:0007669"/>
    <property type="project" value="TreeGrafter"/>
</dbReference>
<feature type="transmembrane region" description="Helical" evidence="8">
    <location>
        <begin position="223"/>
        <end position="250"/>
    </location>
</feature>
<name>F2NU52_TRES6</name>
<dbReference type="OrthoDB" id="9792889at2"/>
<dbReference type="GO" id="GO:0022857">
    <property type="term" value="F:transmembrane transporter activity"/>
    <property type="evidence" value="ECO:0007669"/>
    <property type="project" value="InterPro"/>
</dbReference>
<feature type="transmembrane region" description="Helical" evidence="8">
    <location>
        <begin position="180"/>
        <end position="203"/>
    </location>
</feature>
<comment type="similarity">
    <text evidence="2">Belongs to the binding-protein-dependent transport system permease family. FecCD subfamily.</text>
</comment>
<evidence type="ECO:0000313" key="9">
    <source>
        <dbReference type="EMBL" id="AEB13016.1"/>
    </source>
</evidence>
<dbReference type="AlphaFoldDB" id="F2NU52"/>
<evidence type="ECO:0000256" key="3">
    <source>
        <dbReference type="ARBA" id="ARBA00022448"/>
    </source>
</evidence>
<comment type="subcellular location">
    <subcellularLocation>
        <location evidence="1">Cell membrane</location>
        <topology evidence="1">Multi-pass membrane protein</topology>
    </subcellularLocation>
</comment>
<dbReference type="GO" id="GO:0005886">
    <property type="term" value="C:plasma membrane"/>
    <property type="evidence" value="ECO:0007669"/>
    <property type="project" value="UniProtKB-SubCell"/>
</dbReference>
<keyword evidence="4" id="KW-1003">Cell membrane</keyword>
<dbReference type="EMBL" id="CP002631">
    <property type="protein sequence ID" value="AEB13016.1"/>
    <property type="molecule type" value="Genomic_DNA"/>
</dbReference>
<keyword evidence="3" id="KW-0813">Transport</keyword>
<evidence type="ECO:0000256" key="2">
    <source>
        <dbReference type="ARBA" id="ARBA00007935"/>
    </source>
</evidence>
<dbReference type="HOGENOM" id="CLU_013016_0_3_12"/>
<organism evidence="9 10">
    <name type="scientific">Treponema succinifaciens (strain ATCC 33096 / DSM 2489 / 6091)</name>
    <dbReference type="NCBI Taxonomy" id="869209"/>
    <lineage>
        <taxon>Bacteria</taxon>
        <taxon>Pseudomonadati</taxon>
        <taxon>Spirochaetota</taxon>
        <taxon>Spirochaetia</taxon>
        <taxon>Spirochaetales</taxon>
        <taxon>Treponemataceae</taxon>
        <taxon>Treponema</taxon>
    </lineage>
</organism>
<proteinExistence type="inferred from homology"/>
<feature type="transmembrane region" description="Helical" evidence="8">
    <location>
        <begin position="45"/>
        <end position="67"/>
    </location>
</feature>
<reference evidence="10" key="2">
    <citation type="submission" date="2011-04" db="EMBL/GenBank/DDBJ databases">
        <title>The complete genome of chromosome of Treponema succinifaciens DSM 2489.</title>
        <authorList>
            <person name="Lucas S."/>
            <person name="Copeland A."/>
            <person name="Lapidus A."/>
            <person name="Bruce D."/>
            <person name="Goodwin L."/>
            <person name="Pitluck S."/>
            <person name="Peters L."/>
            <person name="Kyrpides N."/>
            <person name="Mavromatis K."/>
            <person name="Ivanova N."/>
            <person name="Ovchinnikova G."/>
            <person name="Teshima H."/>
            <person name="Detter J.C."/>
            <person name="Tapia R."/>
            <person name="Han C."/>
            <person name="Land M."/>
            <person name="Hauser L."/>
            <person name="Markowitz V."/>
            <person name="Cheng J.-F."/>
            <person name="Hugenholtz P."/>
            <person name="Woyke T."/>
            <person name="Wu D."/>
            <person name="Gronow S."/>
            <person name="Wellnitz S."/>
            <person name="Brambilla E."/>
            <person name="Klenk H.-P."/>
            <person name="Eisen J.A."/>
        </authorList>
    </citation>
    <scope>NUCLEOTIDE SEQUENCE [LARGE SCALE GENOMIC DNA]</scope>
    <source>
        <strain evidence="10">ATCC 33096 / DSM 2489 / 6091</strain>
    </source>
</reference>
<dbReference type="InterPro" id="IPR037294">
    <property type="entry name" value="ABC_BtuC-like"/>
</dbReference>
<evidence type="ECO:0000256" key="8">
    <source>
        <dbReference type="SAM" id="Phobius"/>
    </source>
</evidence>
<evidence type="ECO:0000256" key="5">
    <source>
        <dbReference type="ARBA" id="ARBA00022692"/>
    </source>
</evidence>
<sequence length="322" mass="33846">MKKAALFIIFAASIFFSLILGAERIKVTELFCNGDSFSKIIFFNIRLPRAILCLIAGITIAGSGAVFQMFFRNPLAEPGIMGVSSGATLGAVLASCAGVFNTTFFSSLQLGSFLGALISGALVIAIAGKKSPSALLLCGTALGTLYSAFSSILLSINDRQLHSIYMWMLGSFSGRGWEELLFILPPFLGAVVIFFLCIFKLDILSCGEINAISLGLSVKKLQLVILISGALAVSAAVCAGGTIGFVGLIAPHIARKIFGTKAKTVVPLSMVTGASVLLLSDTICRTVISPAELPVGTVTAILGAPFFISLLFSKKRGIEWMN</sequence>
<feature type="transmembrane region" description="Helical" evidence="8">
    <location>
        <begin position="106"/>
        <end position="127"/>
    </location>
</feature>
<dbReference type="eggNOG" id="COG0609">
    <property type="taxonomic scope" value="Bacteria"/>
</dbReference>
<dbReference type="SUPFAM" id="SSF81345">
    <property type="entry name" value="ABC transporter involved in vitamin B12 uptake, BtuC"/>
    <property type="match status" value="1"/>
</dbReference>
<keyword evidence="6 8" id="KW-1133">Transmembrane helix</keyword>
<evidence type="ECO:0000256" key="1">
    <source>
        <dbReference type="ARBA" id="ARBA00004651"/>
    </source>
</evidence>
<keyword evidence="7 8" id="KW-0472">Membrane</keyword>
<dbReference type="FunFam" id="1.10.3470.10:FF:000001">
    <property type="entry name" value="Vitamin B12 ABC transporter permease BtuC"/>
    <property type="match status" value="1"/>
</dbReference>
<feature type="transmembrane region" description="Helical" evidence="8">
    <location>
        <begin position="79"/>
        <end position="100"/>
    </location>
</feature>
<dbReference type="RefSeq" id="WP_013700327.1">
    <property type="nucleotide sequence ID" value="NC_015385.1"/>
</dbReference>
<dbReference type="PANTHER" id="PTHR30472:SF25">
    <property type="entry name" value="ABC TRANSPORTER PERMEASE PROTEIN MJ0876-RELATED"/>
    <property type="match status" value="1"/>
</dbReference>
<dbReference type="Pfam" id="PF01032">
    <property type="entry name" value="FecCD"/>
    <property type="match status" value="1"/>
</dbReference>
<gene>
    <name evidence="9" type="ordered locus">Tresu_0046</name>
</gene>
<protein>
    <submittedName>
        <fullName evidence="9">ABC-type transporter, integral membrane subunit</fullName>
    </submittedName>
</protein>
<evidence type="ECO:0000313" key="10">
    <source>
        <dbReference type="Proteomes" id="UP000006852"/>
    </source>
</evidence>
<dbReference type="PANTHER" id="PTHR30472">
    <property type="entry name" value="FERRIC ENTEROBACTIN TRANSPORT SYSTEM PERMEASE PROTEIN"/>
    <property type="match status" value="1"/>
</dbReference>